<comment type="caution">
    <text evidence="1">The sequence shown here is derived from an EMBL/GenBank/DDBJ whole genome shotgun (WGS) entry which is preliminary data.</text>
</comment>
<dbReference type="Proteomes" id="UP001189429">
    <property type="component" value="Unassembled WGS sequence"/>
</dbReference>
<feature type="non-terminal residue" evidence="1">
    <location>
        <position position="1"/>
    </location>
</feature>
<evidence type="ECO:0000313" key="1">
    <source>
        <dbReference type="EMBL" id="CAK0874572.1"/>
    </source>
</evidence>
<name>A0ABN9VML0_9DINO</name>
<reference evidence="1" key="1">
    <citation type="submission" date="2023-10" db="EMBL/GenBank/DDBJ databases">
        <authorList>
            <person name="Chen Y."/>
            <person name="Shah S."/>
            <person name="Dougan E. K."/>
            <person name="Thang M."/>
            <person name="Chan C."/>
        </authorList>
    </citation>
    <scope>NUCLEOTIDE SEQUENCE [LARGE SCALE GENOMIC DNA]</scope>
</reference>
<sequence length="315" mass="33829">ASRAALEEAAAGPRLVAFGGGAAGPEGAQKLEQAVPQVQQSVLHEEQLQAEPEGDLGEGLLAPGCWQRCDPELEARAFGEGVACGWRLATRRAEASGGSESTVECDVESEKEVPTCSSVCSRGISDKMWRARSGISRTWLEPPPREARRQACDDAADDAHSRVIAAESEAELFFLDWFGQDSECGIDRVKLIQEFVDEGFDIGLMLDFLGSPWFLERFTEIDGVIHCIEDWGAESAGGGDAWEDLSAVAQRQQGIDGDGKELPYAAEDAHSMELAAESEAELDDRAGLSAEDQITAQFRDASAGLLADLEAQLAR</sequence>
<protein>
    <submittedName>
        <fullName evidence="1">Uncharacterized protein</fullName>
    </submittedName>
</protein>
<keyword evidence="2" id="KW-1185">Reference proteome</keyword>
<accession>A0ABN9VML0</accession>
<organism evidence="1 2">
    <name type="scientific">Prorocentrum cordatum</name>
    <dbReference type="NCBI Taxonomy" id="2364126"/>
    <lineage>
        <taxon>Eukaryota</taxon>
        <taxon>Sar</taxon>
        <taxon>Alveolata</taxon>
        <taxon>Dinophyceae</taxon>
        <taxon>Prorocentrales</taxon>
        <taxon>Prorocentraceae</taxon>
        <taxon>Prorocentrum</taxon>
    </lineage>
</organism>
<gene>
    <name evidence="1" type="ORF">PCOR1329_LOCUS59417</name>
</gene>
<proteinExistence type="predicted"/>
<dbReference type="EMBL" id="CAUYUJ010017406">
    <property type="protein sequence ID" value="CAK0874572.1"/>
    <property type="molecule type" value="Genomic_DNA"/>
</dbReference>
<evidence type="ECO:0000313" key="2">
    <source>
        <dbReference type="Proteomes" id="UP001189429"/>
    </source>
</evidence>
<feature type="non-terminal residue" evidence="1">
    <location>
        <position position="315"/>
    </location>
</feature>